<dbReference type="STRING" id="1121390.SAMN02746041_02409"/>
<keyword evidence="3" id="KW-1185">Reference proteome</keyword>
<dbReference type="RefSeq" id="WP_084058136.1">
    <property type="nucleotide sequence ID" value="NZ_FWXF01000014.1"/>
</dbReference>
<evidence type="ECO:0000313" key="2">
    <source>
        <dbReference type="EMBL" id="SMC25665.1"/>
    </source>
</evidence>
<gene>
    <name evidence="2" type="ORF">SAMN02746041_02409</name>
</gene>
<accession>A0A1W1XP85</accession>
<protein>
    <submittedName>
        <fullName evidence="2">Uncharacterized protein</fullName>
    </submittedName>
</protein>
<dbReference type="Proteomes" id="UP000192783">
    <property type="component" value="Unassembled WGS sequence"/>
</dbReference>
<dbReference type="OrthoDB" id="9792152at2"/>
<keyword evidence="1" id="KW-0732">Signal</keyword>
<evidence type="ECO:0000313" key="3">
    <source>
        <dbReference type="Proteomes" id="UP000192783"/>
    </source>
</evidence>
<sequence>MRKKWVLLLCLAAVLIPGLTAHAGCLTLTAPNGGERLVPGSVYHITWTNDCSKPLKIELRRNGIFLGFIARNVPPSQTSFRWTVGSHSGGTASIGSDYKILIMTEDGISWDRSETPFTLMQINPSAKVAAPPKMKARRVKRIDLKLIRVYSDSCVPPGGTPHNADAFYMHKIIATVGAAGPQLLRLVPEFRIRVAYYDAHSGHARRFTKDFKPESMGTVEVSNTPIVAKKSAGIAVSVVPLGGYGDPDLANNSIVLHQCTTYSSQDAMHDALETLTNPPGN</sequence>
<evidence type="ECO:0000256" key="1">
    <source>
        <dbReference type="SAM" id="SignalP"/>
    </source>
</evidence>
<feature type="chain" id="PRO_5012280580" evidence="1">
    <location>
        <begin position="24"/>
        <end position="281"/>
    </location>
</feature>
<dbReference type="EMBL" id="FWXF01000014">
    <property type="protein sequence ID" value="SMC25665.1"/>
    <property type="molecule type" value="Genomic_DNA"/>
</dbReference>
<name>A0A1W1XP85_9BACT</name>
<proteinExistence type="predicted"/>
<reference evidence="2 3" key="1">
    <citation type="submission" date="2017-04" db="EMBL/GenBank/DDBJ databases">
        <authorList>
            <person name="Afonso C.L."/>
            <person name="Miller P.J."/>
            <person name="Scott M.A."/>
            <person name="Spackman E."/>
            <person name="Goraichik I."/>
            <person name="Dimitrov K.M."/>
            <person name="Suarez D.L."/>
            <person name="Swayne D.E."/>
        </authorList>
    </citation>
    <scope>NUCLEOTIDE SEQUENCE [LARGE SCALE GENOMIC DNA]</scope>
    <source>
        <strain evidence="2 3">DSM 13146</strain>
    </source>
</reference>
<organism evidence="2 3">
    <name type="scientific">Desulfacinum hydrothermale DSM 13146</name>
    <dbReference type="NCBI Taxonomy" id="1121390"/>
    <lineage>
        <taxon>Bacteria</taxon>
        <taxon>Pseudomonadati</taxon>
        <taxon>Thermodesulfobacteriota</taxon>
        <taxon>Syntrophobacteria</taxon>
        <taxon>Syntrophobacterales</taxon>
        <taxon>Syntrophobacteraceae</taxon>
        <taxon>Desulfacinum</taxon>
    </lineage>
</organism>
<feature type="signal peptide" evidence="1">
    <location>
        <begin position="1"/>
        <end position="23"/>
    </location>
</feature>
<dbReference type="AlphaFoldDB" id="A0A1W1XP85"/>